<organism evidence="1 2">
    <name type="scientific">Burkholderia aenigmatica</name>
    <dbReference type="NCBI Taxonomy" id="2015348"/>
    <lineage>
        <taxon>Bacteria</taxon>
        <taxon>Pseudomonadati</taxon>
        <taxon>Pseudomonadota</taxon>
        <taxon>Betaproteobacteria</taxon>
        <taxon>Burkholderiales</taxon>
        <taxon>Burkholderiaceae</taxon>
        <taxon>Burkholderia</taxon>
        <taxon>Burkholderia cepacia complex</taxon>
    </lineage>
</organism>
<evidence type="ECO:0000313" key="1">
    <source>
        <dbReference type="EMBL" id="VWB32359.1"/>
    </source>
</evidence>
<dbReference type="Proteomes" id="UP000494261">
    <property type="component" value="Unassembled WGS sequence"/>
</dbReference>
<dbReference type="AlphaFoldDB" id="A0A6P2IRH4"/>
<dbReference type="EMBL" id="CABVQC010000006">
    <property type="protein sequence ID" value="VWB32359.1"/>
    <property type="molecule type" value="Genomic_DNA"/>
</dbReference>
<dbReference type="RefSeq" id="WP_175021685.1">
    <property type="nucleotide sequence ID" value="NZ_CABVQC010000006.1"/>
</dbReference>
<accession>A0A6P2IRH4</accession>
<sequence length="49" mass="5532">MTERTLVAAIDAMKTARPELTATLGGEMHLLRAIPPIVIHERVERLRPR</sequence>
<evidence type="ECO:0000313" key="2">
    <source>
        <dbReference type="Proteomes" id="UP000494261"/>
    </source>
</evidence>
<reference evidence="1 2" key="1">
    <citation type="submission" date="2019-09" db="EMBL/GenBank/DDBJ databases">
        <authorList>
            <person name="Depoorter E."/>
        </authorList>
    </citation>
    <scope>NUCLEOTIDE SEQUENCE [LARGE SCALE GENOMIC DNA]</scope>
    <source>
        <strain evidence="1">LMG 13014</strain>
    </source>
</reference>
<proteinExistence type="predicted"/>
<protein>
    <submittedName>
        <fullName evidence="1">HipA domain-containing protein</fullName>
    </submittedName>
</protein>
<gene>
    <name evidence="1" type="ORF">BLA13014_01266</name>
</gene>
<name>A0A6P2IRH4_9BURK</name>